<sequence>MESGTSDSTFSVDDRDTWVSRRCSERAMLTKMPRGCILDDLRSSDETSRRRWVTEQTVKKTMVKTTV</sequence>
<accession>A0A3N6PUU0</accession>
<protein>
    <submittedName>
        <fullName evidence="1">Uncharacterized protein</fullName>
    </submittedName>
</protein>
<evidence type="ECO:0000313" key="1">
    <source>
        <dbReference type="EMBL" id="KAF3538618.1"/>
    </source>
</evidence>
<proteinExistence type="predicted"/>
<gene>
    <name evidence="1" type="ORF">F2Q69_00022779</name>
</gene>
<evidence type="ECO:0000313" key="2">
    <source>
        <dbReference type="Proteomes" id="UP000712600"/>
    </source>
</evidence>
<dbReference type="AlphaFoldDB" id="A0A3N6PUU0"/>
<dbReference type="EMBL" id="QGKX02001290">
    <property type="protein sequence ID" value="KAF3538618.1"/>
    <property type="molecule type" value="Genomic_DNA"/>
</dbReference>
<organism evidence="1 2">
    <name type="scientific">Brassica cretica</name>
    <name type="common">Mustard</name>
    <dbReference type="NCBI Taxonomy" id="69181"/>
    <lineage>
        <taxon>Eukaryota</taxon>
        <taxon>Viridiplantae</taxon>
        <taxon>Streptophyta</taxon>
        <taxon>Embryophyta</taxon>
        <taxon>Tracheophyta</taxon>
        <taxon>Spermatophyta</taxon>
        <taxon>Magnoliopsida</taxon>
        <taxon>eudicotyledons</taxon>
        <taxon>Gunneridae</taxon>
        <taxon>Pentapetalae</taxon>
        <taxon>rosids</taxon>
        <taxon>malvids</taxon>
        <taxon>Brassicales</taxon>
        <taxon>Brassicaceae</taxon>
        <taxon>Brassiceae</taxon>
        <taxon>Brassica</taxon>
    </lineage>
</organism>
<name>A0A3N6PUU0_BRACR</name>
<reference evidence="1" key="1">
    <citation type="submission" date="2019-12" db="EMBL/GenBank/DDBJ databases">
        <title>Genome sequencing and annotation of Brassica cretica.</title>
        <authorList>
            <person name="Studholme D.J."/>
            <person name="Sarris P."/>
        </authorList>
    </citation>
    <scope>NUCLEOTIDE SEQUENCE</scope>
    <source>
        <strain evidence="1">PFS-109/04</strain>
        <tissue evidence="1">Leaf</tissue>
    </source>
</reference>
<comment type="caution">
    <text evidence="1">The sequence shown here is derived from an EMBL/GenBank/DDBJ whole genome shotgun (WGS) entry which is preliminary data.</text>
</comment>
<dbReference type="Proteomes" id="UP000712600">
    <property type="component" value="Unassembled WGS sequence"/>
</dbReference>